<accession>A0A842I7Y2</accession>
<dbReference type="AlphaFoldDB" id="A0A842I7Y2"/>
<dbReference type="EMBL" id="JACLQD010000003">
    <property type="protein sequence ID" value="MBC2835950.1"/>
    <property type="molecule type" value="Genomic_DNA"/>
</dbReference>
<keyword evidence="3" id="KW-1185">Reference proteome</keyword>
<proteinExistence type="inferred from homology"/>
<reference evidence="2 3" key="1">
    <citation type="journal article" date="2017" name="Int. J. Syst. Evol. Microbiol.">
        <title>Gemmobacter straminiformis sp. nov., isolated from an artificial fountain.</title>
        <authorList>
            <person name="Kang J.Y."/>
            <person name="Kim M.J."/>
            <person name="Chun J."/>
            <person name="Son K.P."/>
            <person name="Jahng K.Y."/>
        </authorList>
    </citation>
    <scope>NUCLEOTIDE SEQUENCE [LARGE SCALE GENOMIC DNA]</scope>
    <source>
        <strain evidence="2 3">CAM-8</strain>
    </source>
</reference>
<gene>
    <name evidence="2" type="ORF">H7F16_10580</name>
</gene>
<comment type="similarity">
    <text evidence="1">Belongs to the TolB family.</text>
</comment>
<dbReference type="Pfam" id="PF07676">
    <property type="entry name" value="PD40"/>
    <property type="match status" value="2"/>
</dbReference>
<protein>
    <submittedName>
        <fullName evidence="2">TolB family protein</fullName>
    </submittedName>
</protein>
<dbReference type="RefSeq" id="WP_185797580.1">
    <property type="nucleotide sequence ID" value="NZ_JACLQD010000003.1"/>
</dbReference>
<name>A0A842I7Y2_9RHOB</name>
<dbReference type="SUPFAM" id="SSF82171">
    <property type="entry name" value="DPP6 N-terminal domain-like"/>
    <property type="match status" value="1"/>
</dbReference>
<evidence type="ECO:0000256" key="1">
    <source>
        <dbReference type="ARBA" id="ARBA00009820"/>
    </source>
</evidence>
<dbReference type="Gene3D" id="2.120.10.30">
    <property type="entry name" value="TolB, C-terminal domain"/>
    <property type="match status" value="1"/>
</dbReference>
<dbReference type="InterPro" id="IPR011042">
    <property type="entry name" value="6-blade_b-propeller_TolB-like"/>
</dbReference>
<comment type="caution">
    <text evidence="2">The sequence shown here is derived from an EMBL/GenBank/DDBJ whole genome shotgun (WGS) entry which is preliminary data.</text>
</comment>
<sequence length="272" mass="29292">MTSALMIWTVGTNSARVVLQTDRLIEAPNWDPSGASLLVNGDGRLFRVPLDAPALVPVDTGFAVKCNNDHGISPDGSLIALSHHRESGSEIFLMPAGGGTPRLISPAAPSWWHGWSPDGKTLAYVAARGSRVIDVYTIPVAGGAETRLTRGEGHCDGPDYSADGSLIYYNCDRDGHAQIWVMKADGTDQRKLFADDCVNWFPHPSPCGKHLLYLAYPAGTLGHPRDLPVALVLCRPDGTDRRRIMEFTGGQGTMNVPNWAPDGSAFAFVHYG</sequence>
<dbReference type="InterPro" id="IPR011659">
    <property type="entry name" value="WD40"/>
</dbReference>
<organism evidence="2 3">
    <name type="scientific">Paragemmobacter straminiformis</name>
    <dbReference type="NCBI Taxonomy" id="2045119"/>
    <lineage>
        <taxon>Bacteria</taxon>
        <taxon>Pseudomonadati</taxon>
        <taxon>Pseudomonadota</taxon>
        <taxon>Alphaproteobacteria</taxon>
        <taxon>Rhodobacterales</taxon>
        <taxon>Paracoccaceae</taxon>
        <taxon>Paragemmobacter</taxon>
    </lineage>
</organism>
<dbReference type="Proteomes" id="UP000555411">
    <property type="component" value="Unassembled WGS sequence"/>
</dbReference>
<evidence type="ECO:0000313" key="2">
    <source>
        <dbReference type="EMBL" id="MBC2835950.1"/>
    </source>
</evidence>
<dbReference type="PANTHER" id="PTHR36842:SF1">
    <property type="entry name" value="PROTEIN TOLB"/>
    <property type="match status" value="1"/>
</dbReference>
<evidence type="ECO:0000313" key="3">
    <source>
        <dbReference type="Proteomes" id="UP000555411"/>
    </source>
</evidence>
<dbReference type="PANTHER" id="PTHR36842">
    <property type="entry name" value="PROTEIN TOLB HOMOLOG"/>
    <property type="match status" value="1"/>
</dbReference>